<proteinExistence type="predicted"/>
<evidence type="ECO:0000313" key="2">
    <source>
        <dbReference type="EMBL" id="WVO20997.1"/>
    </source>
</evidence>
<organism evidence="2 3">
    <name type="scientific">Cryptococcus decagattii</name>
    <dbReference type="NCBI Taxonomy" id="1859122"/>
    <lineage>
        <taxon>Eukaryota</taxon>
        <taxon>Fungi</taxon>
        <taxon>Dikarya</taxon>
        <taxon>Basidiomycota</taxon>
        <taxon>Agaricomycotina</taxon>
        <taxon>Tremellomycetes</taxon>
        <taxon>Tremellales</taxon>
        <taxon>Cryptococcaceae</taxon>
        <taxon>Cryptococcus</taxon>
        <taxon>Cryptococcus gattii species complex</taxon>
    </lineage>
</organism>
<reference evidence="2 3" key="1">
    <citation type="submission" date="2024-01" db="EMBL/GenBank/DDBJ databases">
        <title>Comparative genomics of Cryptococcus and Kwoniella reveals pathogenesis evolution and contrasting modes of karyotype evolution via chromosome fusion or intercentromeric recombination.</title>
        <authorList>
            <person name="Coelho M.A."/>
            <person name="David-Palma M."/>
            <person name="Shea T."/>
            <person name="Bowers K."/>
            <person name="McGinley-Smith S."/>
            <person name="Mohammad A.W."/>
            <person name="Gnirke A."/>
            <person name="Yurkov A.M."/>
            <person name="Nowrousian M."/>
            <person name="Sun S."/>
            <person name="Cuomo C.A."/>
            <person name="Heitman J."/>
        </authorList>
    </citation>
    <scope>NUCLEOTIDE SEQUENCE [LARGE SCALE GENOMIC DNA]</scope>
    <source>
        <strain evidence="2 3">7685027</strain>
    </source>
</reference>
<feature type="compositionally biased region" description="Gly residues" evidence="1">
    <location>
        <begin position="129"/>
        <end position="145"/>
    </location>
</feature>
<accession>A0ABZ2ARI7</accession>
<dbReference type="GeneID" id="89989073"/>
<feature type="region of interest" description="Disordered" evidence="1">
    <location>
        <begin position="108"/>
        <end position="145"/>
    </location>
</feature>
<protein>
    <submittedName>
        <fullName evidence="2">Uncharacterized protein</fullName>
    </submittedName>
</protein>
<keyword evidence="3" id="KW-1185">Reference proteome</keyword>
<evidence type="ECO:0000256" key="1">
    <source>
        <dbReference type="SAM" id="MobiDB-lite"/>
    </source>
</evidence>
<feature type="region of interest" description="Disordered" evidence="1">
    <location>
        <begin position="1"/>
        <end position="23"/>
    </location>
</feature>
<dbReference type="EMBL" id="CP143808">
    <property type="protein sequence ID" value="WVO20997.1"/>
    <property type="molecule type" value="Genomic_DNA"/>
</dbReference>
<sequence length="145" mass="15685">MSQINNSQSGSGRGCKSWPSRLPEGVYNTRIKDLLELEPSPSGEELDRYDSTALNRLWHPEFDGEAGYPHELNPNLKRCIRTRTLDPPNLPVYVAVDLSVSLVLSPTIRTPYSGTKSKGSSRQMDAEVGNGGRAGGGGWGLGGTQ</sequence>
<feature type="compositionally biased region" description="Polar residues" evidence="1">
    <location>
        <begin position="108"/>
        <end position="123"/>
    </location>
</feature>
<evidence type="ECO:0000313" key="3">
    <source>
        <dbReference type="Proteomes" id="UP001432216"/>
    </source>
</evidence>
<dbReference type="Proteomes" id="UP001432216">
    <property type="component" value="Chromosome 3"/>
</dbReference>
<name>A0ABZ2ARI7_9TREE</name>
<dbReference type="RefSeq" id="XP_064720236.1">
    <property type="nucleotide sequence ID" value="XM_064864164.1"/>
</dbReference>
<feature type="compositionally biased region" description="Polar residues" evidence="1">
    <location>
        <begin position="1"/>
        <end position="10"/>
    </location>
</feature>
<gene>
    <name evidence="2" type="ORF">IAS62_002299</name>
</gene>